<protein>
    <recommendedName>
        <fullName evidence="3">DUF1618 domain-containing protein</fullName>
    </recommendedName>
</protein>
<gene>
    <name evidence="1" type="ORF">BAE44_0002665</name>
</gene>
<dbReference type="Proteomes" id="UP000095767">
    <property type="component" value="Unassembled WGS sequence"/>
</dbReference>
<reference evidence="1 2" key="1">
    <citation type="submission" date="2016-09" db="EMBL/GenBank/DDBJ databases">
        <title>The draft genome of Dichanthelium oligosanthes: A C3 panicoid grass species.</title>
        <authorList>
            <person name="Studer A.J."/>
            <person name="Schnable J.C."/>
            <person name="Brutnell T.P."/>
        </authorList>
    </citation>
    <scope>NUCLEOTIDE SEQUENCE [LARGE SCALE GENOMIC DNA]</scope>
    <source>
        <strain evidence="2">cv. Kellogg 1175</strain>
        <tissue evidence="1">Leaf</tissue>
    </source>
</reference>
<dbReference type="OrthoDB" id="689746at2759"/>
<organism evidence="1 2">
    <name type="scientific">Dichanthelium oligosanthes</name>
    <dbReference type="NCBI Taxonomy" id="888268"/>
    <lineage>
        <taxon>Eukaryota</taxon>
        <taxon>Viridiplantae</taxon>
        <taxon>Streptophyta</taxon>
        <taxon>Embryophyta</taxon>
        <taxon>Tracheophyta</taxon>
        <taxon>Spermatophyta</taxon>
        <taxon>Magnoliopsida</taxon>
        <taxon>Liliopsida</taxon>
        <taxon>Poales</taxon>
        <taxon>Poaceae</taxon>
        <taxon>PACMAD clade</taxon>
        <taxon>Panicoideae</taxon>
        <taxon>Panicodae</taxon>
        <taxon>Paniceae</taxon>
        <taxon>Dichantheliinae</taxon>
        <taxon>Dichanthelium</taxon>
    </lineage>
</organism>
<dbReference type="PANTHER" id="PTHR33086:SF54">
    <property type="entry name" value="DUF1618 DOMAIN-CONTAINING PROTEIN"/>
    <property type="match status" value="1"/>
</dbReference>
<sequence>MAAPRRSAPLYVLNGSVNLDQLTGEPPGQGWTRIECASKKAYGCGEHVQEAVQGLTLYARLGDAPLVTSSLAIRMSDEALRRFDSEPGGLGAPREETHKMDARGRILVVEQDLMVIAVSSADLYQATSALKPVTKRTVGGSFELLLMARELTPGSPAVLCVFSPPAWANPACPWQKKGRRFPPGKVQEPLMGTVAFSFQGKGFWADLAQGLVYCDLQATIDPAVDFGFIELPRECQLDLRQWKKERRFSARELWGFDGFKEAGLPEAPPEFPVLTADGGLCVVLTDQHRSFAAGRLDLIVIMLIFHRECRGDLFYFLVYDDVDASLSSPVPPVR</sequence>
<accession>A0A1E5WFZ6</accession>
<evidence type="ECO:0000313" key="2">
    <source>
        <dbReference type="Proteomes" id="UP000095767"/>
    </source>
</evidence>
<name>A0A1E5WFZ6_9POAL</name>
<dbReference type="PANTHER" id="PTHR33086">
    <property type="entry name" value="OS05G0468200 PROTEIN-RELATED"/>
    <property type="match status" value="1"/>
</dbReference>
<dbReference type="AlphaFoldDB" id="A0A1E5WFZ6"/>
<evidence type="ECO:0008006" key="3">
    <source>
        <dbReference type="Google" id="ProtNLM"/>
    </source>
</evidence>
<evidence type="ECO:0000313" key="1">
    <source>
        <dbReference type="EMBL" id="OEL36312.1"/>
    </source>
</evidence>
<keyword evidence="2" id="KW-1185">Reference proteome</keyword>
<dbReference type="EMBL" id="LWDX02009539">
    <property type="protein sequence ID" value="OEL36312.1"/>
    <property type="molecule type" value="Genomic_DNA"/>
</dbReference>
<comment type="caution">
    <text evidence="1">The sequence shown here is derived from an EMBL/GenBank/DDBJ whole genome shotgun (WGS) entry which is preliminary data.</text>
</comment>
<proteinExistence type="predicted"/>